<proteinExistence type="predicted"/>
<evidence type="ECO:0000313" key="1">
    <source>
        <dbReference type="EMBL" id="OBY30499.1"/>
    </source>
</evidence>
<gene>
    <name evidence="1" type="ORF">ACT18_17305</name>
</gene>
<organism evidence="1 2">
    <name type="scientific">Mycolicibacter kumamotonensis</name>
    <dbReference type="NCBI Taxonomy" id="354243"/>
    <lineage>
        <taxon>Bacteria</taxon>
        <taxon>Bacillati</taxon>
        <taxon>Actinomycetota</taxon>
        <taxon>Actinomycetes</taxon>
        <taxon>Mycobacteriales</taxon>
        <taxon>Mycobacteriaceae</taxon>
        <taxon>Mycolicibacter</taxon>
    </lineage>
</organism>
<dbReference type="EMBL" id="LFOE01000030">
    <property type="protein sequence ID" value="OBY30499.1"/>
    <property type="molecule type" value="Genomic_DNA"/>
</dbReference>
<sequence>MSITPAPIGFKVKYWGRLADDEVIITTRTLVGWGADGVPMVMEPGGRLVPAEDADVGVMTEVLDPGLSDDVEWEPPVGYHDLDDDELIGAARLLFGSEPDEDALASLQRLVARHRHQSSERLGVVKA</sequence>
<evidence type="ECO:0000313" key="2">
    <source>
        <dbReference type="Proteomes" id="UP000092668"/>
    </source>
</evidence>
<dbReference type="Proteomes" id="UP000092668">
    <property type="component" value="Unassembled WGS sequence"/>
</dbReference>
<reference evidence="1 2" key="1">
    <citation type="submission" date="2015-06" db="EMBL/GenBank/DDBJ databases">
        <title>Genome sequence of Mycobacterium kumamotonense strain Roo.</title>
        <authorList>
            <person name="Greninger A.L."/>
            <person name="Cunningham G."/>
            <person name="Miller S."/>
        </authorList>
    </citation>
    <scope>NUCLEOTIDE SEQUENCE [LARGE SCALE GENOMIC DNA]</scope>
    <source>
        <strain evidence="1 2">Roo</strain>
    </source>
</reference>
<accession>A0A1B8SCP1</accession>
<name>A0A1B8SCP1_9MYCO</name>
<dbReference type="RefSeq" id="WP_065288957.1">
    <property type="nucleotide sequence ID" value="NZ_LFOE01000030.1"/>
</dbReference>
<keyword evidence="2" id="KW-1185">Reference proteome</keyword>
<dbReference type="AlphaFoldDB" id="A0A1B8SCP1"/>
<protein>
    <submittedName>
        <fullName evidence="1">Uncharacterized protein</fullName>
    </submittedName>
</protein>
<comment type="caution">
    <text evidence="1">The sequence shown here is derived from an EMBL/GenBank/DDBJ whole genome shotgun (WGS) entry which is preliminary data.</text>
</comment>